<keyword evidence="2" id="KW-1185">Reference proteome</keyword>
<dbReference type="Gene3D" id="4.10.280.10">
    <property type="entry name" value="Helix-loop-helix DNA-binding domain"/>
    <property type="match status" value="1"/>
</dbReference>
<dbReference type="RefSeq" id="WP_379496907.1">
    <property type="nucleotide sequence ID" value="NZ_JBHSAO010000008.1"/>
</dbReference>
<accession>A0ABV8GZP5</accession>
<dbReference type="SUPFAM" id="SSF140500">
    <property type="entry name" value="BAS1536-like"/>
    <property type="match status" value="1"/>
</dbReference>
<proteinExistence type="predicted"/>
<sequence length="57" mass="6647">MKQVTEPVPSNLLKAILKKKEEMIQLGMKYGLVNHRTIECSQQLDGLLNQYKNDRLF</sequence>
<evidence type="ECO:0000313" key="1">
    <source>
        <dbReference type="EMBL" id="MFC4024411.1"/>
    </source>
</evidence>
<dbReference type="Pfam" id="PF09388">
    <property type="entry name" value="SpoOE-like"/>
    <property type="match status" value="1"/>
</dbReference>
<dbReference type="InterPro" id="IPR053028">
    <property type="entry name" value="Spo0E-like_phosphatase"/>
</dbReference>
<protein>
    <submittedName>
        <fullName evidence="1">Aspartyl-phosphate phosphatase Spo0E family protein</fullName>
    </submittedName>
</protein>
<dbReference type="EMBL" id="JBHSAO010000008">
    <property type="protein sequence ID" value="MFC4024411.1"/>
    <property type="molecule type" value="Genomic_DNA"/>
</dbReference>
<dbReference type="InterPro" id="IPR018540">
    <property type="entry name" value="Spo0E-like"/>
</dbReference>
<dbReference type="InterPro" id="IPR037208">
    <property type="entry name" value="Spo0E-like_sf"/>
</dbReference>
<name>A0ABV8GZP5_9BACI</name>
<reference evidence="2" key="1">
    <citation type="journal article" date="2019" name="Int. J. Syst. Evol. Microbiol.">
        <title>The Global Catalogue of Microorganisms (GCM) 10K type strain sequencing project: providing services to taxonomists for standard genome sequencing and annotation.</title>
        <authorList>
            <consortium name="The Broad Institute Genomics Platform"/>
            <consortium name="The Broad Institute Genome Sequencing Center for Infectious Disease"/>
            <person name="Wu L."/>
            <person name="Ma J."/>
        </authorList>
    </citation>
    <scope>NUCLEOTIDE SEQUENCE [LARGE SCALE GENOMIC DNA]</scope>
    <source>
        <strain evidence="2">IBRC-M 10703</strain>
    </source>
</reference>
<evidence type="ECO:0000313" key="2">
    <source>
        <dbReference type="Proteomes" id="UP001595772"/>
    </source>
</evidence>
<comment type="caution">
    <text evidence="1">The sequence shown here is derived from an EMBL/GenBank/DDBJ whole genome shotgun (WGS) entry which is preliminary data.</text>
</comment>
<organism evidence="1 2">
    <name type="scientific">Oceanobacillus longus</name>
    <dbReference type="NCBI Taxonomy" id="930120"/>
    <lineage>
        <taxon>Bacteria</taxon>
        <taxon>Bacillati</taxon>
        <taxon>Bacillota</taxon>
        <taxon>Bacilli</taxon>
        <taxon>Bacillales</taxon>
        <taxon>Bacillaceae</taxon>
        <taxon>Oceanobacillus</taxon>
    </lineage>
</organism>
<dbReference type="Proteomes" id="UP001595772">
    <property type="component" value="Unassembled WGS sequence"/>
</dbReference>
<dbReference type="InterPro" id="IPR036638">
    <property type="entry name" value="HLH_DNA-bd_sf"/>
</dbReference>
<gene>
    <name evidence="1" type="ORF">ACFOUV_11450</name>
</gene>
<dbReference type="PANTHER" id="PTHR41263">
    <property type="entry name" value="ASPARTYL-PHOSPHATE PHOSPHATASE YISI"/>
    <property type="match status" value="1"/>
</dbReference>
<dbReference type="PANTHER" id="PTHR41263:SF1">
    <property type="entry name" value="ASPARTYL-PHOSPHATE PHOSPHATASE YISI"/>
    <property type="match status" value="1"/>
</dbReference>